<sequence length="55" mass="6136">MTRSVVDDRSFGDDIPSQSRSFTPNRSSRVGKEQASAVRPGNEFSQEKHRPGMLV</sequence>
<dbReference type="Proteomes" id="UP000076532">
    <property type="component" value="Unassembled WGS sequence"/>
</dbReference>
<proteinExistence type="predicted"/>
<feature type="compositionally biased region" description="Polar residues" evidence="1">
    <location>
        <begin position="16"/>
        <end position="28"/>
    </location>
</feature>
<feature type="compositionally biased region" description="Basic and acidic residues" evidence="1">
    <location>
        <begin position="45"/>
        <end position="55"/>
    </location>
</feature>
<feature type="region of interest" description="Disordered" evidence="1">
    <location>
        <begin position="1"/>
        <end position="55"/>
    </location>
</feature>
<gene>
    <name evidence="2" type="ORF">FIBSPDRAFT_130605</name>
</gene>
<accession>A0A166CGL2</accession>
<evidence type="ECO:0000256" key="1">
    <source>
        <dbReference type="SAM" id="MobiDB-lite"/>
    </source>
</evidence>
<reference evidence="2 3" key="1">
    <citation type="journal article" date="2016" name="Mol. Biol. Evol.">
        <title>Comparative Genomics of Early-Diverging Mushroom-Forming Fungi Provides Insights into the Origins of Lignocellulose Decay Capabilities.</title>
        <authorList>
            <person name="Nagy L.G."/>
            <person name="Riley R."/>
            <person name="Tritt A."/>
            <person name="Adam C."/>
            <person name="Daum C."/>
            <person name="Floudas D."/>
            <person name="Sun H."/>
            <person name="Yadav J.S."/>
            <person name="Pangilinan J."/>
            <person name="Larsson K.H."/>
            <person name="Matsuura K."/>
            <person name="Barry K."/>
            <person name="Labutti K."/>
            <person name="Kuo R."/>
            <person name="Ohm R.A."/>
            <person name="Bhattacharya S.S."/>
            <person name="Shirouzu T."/>
            <person name="Yoshinaga Y."/>
            <person name="Martin F.M."/>
            <person name="Grigoriev I.V."/>
            <person name="Hibbett D.S."/>
        </authorList>
    </citation>
    <scope>NUCLEOTIDE SEQUENCE [LARGE SCALE GENOMIC DNA]</scope>
    <source>
        <strain evidence="2 3">CBS 109695</strain>
    </source>
</reference>
<dbReference type="AlphaFoldDB" id="A0A166CGL2"/>
<keyword evidence="3" id="KW-1185">Reference proteome</keyword>
<protein>
    <submittedName>
        <fullName evidence="2">Uncharacterized protein</fullName>
    </submittedName>
</protein>
<name>A0A166CGL2_9AGAM</name>
<evidence type="ECO:0000313" key="3">
    <source>
        <dbReference type="Proteomes" id="UP000076532"/>
    </source>
</evidence>
<evidence type="ECO:0000313" key="2">
    <source>
        <dbReference type="EMBL" id="KZP13634.1"/>
    </source>
</evidence>
<organism evidence="2 3">
    <name type="scientific">Athelia psychrophila</name>
    <dbReference type="NCBI Taxonomy" id="1759441"/>
    <lineage>
        <taxon>Eukaryota</taxon>
        <taxon>Fungi</taxon>
        <taxon>Dikarya</taxon>
        <taxon>Basidiomycota</taxon>
        <taxon>Agaricomycotina</taxon>
        <taxon>Agaricomycetes</taxon>
        <taxon>Agaricomycetidae</taxon>
        <taxon>Atheliales</taxon>
        <taxon>Atheliaceae</taxon>
        <taxon>Athelia</taxon>
    </lineage>
</organism>
<feature type="compositionally biased region" description="Basic and acidic residues" evidence="1">
    <location>
        <begin position="1"/>
        <end position="12"/>
    </location>
</feature>
<dbReference type="EMBL" id="KV417630">
    <property type="protein sequence ID" value="KZP13634.1"/>
    <property type="molecule type" value="Genomic_DNA"/>
</dbReference>